<dbReference type="CDD" id="cd01392">
    <property type="entry name" value="HTH_LacI"/>
    <property type="match status" value="1"/>
</dbReference>
<dbReference type="SUPFAM" id="SSF53822">
    <property type="entry name" value="Periplasmic binding protein-like I"/>
    <property type="match status" value="1"/>
</dbReference>
<reference evidence="7" key="1">
    <citation type="submission" date="2022-08" db="EMBL/GenBank/DDBJ databases">
        <title>Genomic Encyclopedia of Type Strains, Phase V (KMG-V): Genome sequencing to study the core and pangenomes of soil and plant-associated prokaryotes.</title>
        <authorList>
            <person name="Whitman W."/>
        </authorList>
    </citation>
    <scope>NUCLEOTIDE SEQUENCE</scope>
    <source>
        <strain evidence="8">SP3026</strain>
        <strain evidence="7">SP3049</strain>
    </source>
</reference>
<keyword evidence="3" id="KW-0238">DNA-binding</keyword>
<dbReference type="GO" id="GO:0000976">
    <property type="term" value="F:transcription cis-regulatory region binding"/>
    <property type="evidence" value="ECO:0007669"/>
    <property type="project" value="TreeGrafter"/>
</dbReference>
<dbReference type="InterPro" id="IPR028082">
    <property type="entry name" value="Peripla_BP_I"/>
</dbReference>
<comment type="caution">
    <text evidence="7">The sequence shown here is derived from an EMBL/GenBank/DDBJ whole genome shotgun (WGS) entry which is preliminary data.</text>
</comment>
<evidence type="ECO:0000256" key="1">
    <source>
        <dbReference type="ARBA" id="ARBA00022491"/>
    </source>
</evidence>
<organism evidence="7 9">
    <name type="scientific">Salinibacter ruber</name>
    <dbReference type="NCBI Taxonomy" id="146919"/>
    <lineage>
        <taxon>Bacteria</taxon>
        <taxon>Pseudomonadati</taxon>
        <taxon>Rhodothermota</taxon>
        <taxon>Rhodothermia</taxon>
        <taxon>Rhodothermales</taxon>
        <taxon>Salinibacteraceae</taxon>
        <taxon>Salinibacter</taxon>
    </lineage>
</organism>
<evidence type="ECO:0000256" key="2">
    <source>
        <dbReference type="ARBA" id="ARBA00023015"/>
    </source>
</evidence>
<dbReference type="PANTHER" id="PTHR30146">
    <property type="entry name" value="LACI-RELATED TRANSCRIPTIONAL REPRESSOR"/>
    <property type="match status" value="1"/>
</dbReference>
<proteinExistence type="predicted"/>
<dbReference type="CDD" id="cd06267">
    <property type="entry name" value="PBP1_LacI_sugar_binding-like"/>
    <property type="match status" value="1"/>
</dbReference>
<dbReference type="SUPFAM" id="SSF47413">
    <property type="entry name" value="lambda repressor-like DNA-binding domains"/>
    <property type="match status" value="1"/>
</dbReference>
<dbReference type="Gene3D" id="3.40.50.2300">
    <property type="match status" value="2"/>
</dbReference>
<dbReference type="InterPro" id="IPR010982">
    <property type="entry name" value="Lambda_DNA-bd_dom_sf"/>
</dbReference>
<accession>A0A9X2URP8</accession>
<sequence length="331" mass="36310">MSVTIRDVADEASVSATTVSRVFNHDHLVNSETREHVLEVAQRMGYAPDATARSLSSGRTRSIGVILPAPHGEFFSELIRGLDDAAQEADHFLLIASSHYNPDEGRSALESLAGRVDGLVIMTPRARSDPLTEGMDLPTVFVNSELQGDAFDLYRMENREGAAHAVRHLIEAGHSRIAAITGPPGSYDVERRMRGYRDALAEHDLDEGPLVEGDFTQKSGYQAGKKLLEGEELPDAVFACNDYMAIGAMLAFQESGLRVPDDIAVAGFDDITSARYANPPLTTVRVPVYELGRRAGERLLQRVQSSRPPESETFRVPHELKVRDSTKPRDS</sequence>
<dbReference type="PANTHER" id="PTHR30146:SF151">
    <property type="entry name" value="HTH-TYPE TRANSCRIPTIONAL REPRESSOR CYTR"/>
    <property type="match status" value="1"/>
</dbReference>
<dbReference type="Gene3D" id="1.10.260.40">
    <property type="entry name" value="lambda repressor-like DNA-binding domains"/>
    <property type="match status" value="1"/>
</dbReference>
<keyword evidence="1" id="KW-0678">Repressor</keyword>
<dbReference type="Pfam" id="PF13377">
    <property type="entry name" value="Peripla_BP_3"/>
    <property type="match status" value="1"/>
</dbReference>
<evidence type="ECO:0000313" key="9">
    <source>
        <dbReference type="Proteomes" id="UP001155057"/>
    </source>
</evidence>
<dbReference type="Proteomes" id="UP001155144">
    <property type="component" value="Unassembled WGS sequence"/>
</dbReference>
<keyword evidence="4" id="KW-0804">Transcription</keyword>
<evidence type="ECO:0000256" key="4">
    <source>
        <dbReference type="ARBA" id="ARBA00023163"/>
    </source>
</evidence>
<feature type="compositionally biased region" description="Basic and acidic residues" evidence="5">
    <location>
        <begin position="309"/>
        <end position="331"/>
    </location>
</feature>
<dbReference type="EMBL" id="JANUBL010000001">
    <property type="protein sequence ID" value="MCS4120550.1"/>
    <property type="molecule type" value="Genomic_DNA"/>
</dbReference>
<dbReference type="PROSITE" id="PS50932">
    <property type="entry name" value="HTH_LACI_2"/>
    <property type="match status" value="1"/>
</dbReference>
<evidence type="ECO:0000313" key="8">
    <source>
        <dbReference type="EMBL" id="MCS4120550.1"/>
    </source>
</evidence>
<feature type="domain" description="HTH lacI-type" evidence="6">
    <location>
        <begin position="3"/>
        <end position="57"/>
    </location>
</feature>
<evidence type="ECO:0000313" key="7">
    <source>
        <dbReference type="EMBL" id="MCS3710622.1"/>
    </source>
</evidence>
<dbReference type="Proteomes" id="UP001155057">
    <property type="component" value="Unassembled WGS sequence"/>
</dbReference>
<dbReference type="GO" id="GO:0003700">
    <property type="term" value="F:DNA-binding transcription factor activity"/>
    <property type="evidence" value="ECO:0007669"/>
    <property type="project" value="TreeGrafter"/>
</dbReference>
<name>A0A9X2URP8_9BACT</name>
<dbReference type="InterPro" id="IPR000843">
    <property type="entry name" value="HTH_LacI"/>
</dbReference>
<dbReference type="InterPro" id="IPR046335">
    <property type="entry name" value="LacI/GalR-like_sensor"/>
</dbReference>
<evidence type="ECO:0000256" key="5">
    <source>
        <dbReference type="SAM" id="MobiDB-lite"/>
    </source>
</evidence>
<protein>
    <submittedName>
        <fullName evidence="7">LacI family transcriptional regulator</fullName>
    </submittedName>
</protein>
<dbReference type="EMBL" id="JANUAE010000007">
    <property type="protein sequence ID" value="MCS3710622.1"/>
    <property type="molecule type" value="Genomic_DNA"/>
</dbReference>
<dbReference type="Pfam" id="PF00356">
    <property type="entry name" value="LacI"/>
    <property type="match status" value="1"/>
</dbReference>
<dbReference type="OMA" id="LPEVRWS"/>
<dbReference type="AlphaFoldDB" id="A0A9X2URP8"/>
<evidence type="ECO:0000259" key="6">
    <source>
        <dbReference type="PROSITE" id="PS50932"/>
    </source>
</evidence>
<dbReference type="SMART" id="SM00354">
    <property type="entry name" value="HTH_LACI"/>
    <property type="match status" value="1"/>
</dbReference>
<evidence type="ECO:0000256" key="3">
    <source>
        <dbReference type="ARBA" id="ARBA00023125"/>
    </source>
</evidence>
<dbReference type="RefSeq" id="WP_011405541.1">
    <property type="nucleotide sequence ID" value="NZ_CALTRY010000001.1"/>
</dbReference>
<feature type="region of interest" description="Disordered" evidence="5">
    <location>
        <begin position="300"/>
        <end position="331"/>
    </location>
</feature>
<keyword evidence="2" id="KW-0805">Transcription regulation</keyword>
<gene>
    <name evidence="8" type="ORF">GGP45_000868</name>
    <name evidence="7" type="ORF">GGP61_002235</name>
</gene>